<evidence type="ECO:0000256" key="6">
    <source>
        <dbReference type="ARBA" id="ARBA00022888"/>
    </source>
</evidence>
<evidence type="ECO:0000256" key="8">
    <source>
        <dbReference type="ARBA" id="ARBA00048741"/>
    </source>
</evidence>
<evidence type="ECO:0000256" key="10">
    <source>
        <dbReference type="PIRSR" id="PIRSR001589-2"/>
    </source>
</evidence>
<feature type="site" description="Important for beta-aspartyl-AMP intermediate formation" evidence="11">
    <location>
        <position position="364"/>
    </location>
</feature>
<accession>A0A917W203</accession>
<evidence type="ECO:0000256" key="11">
    <source>
        <dbReference type="PIRSR" id="PIRSR001589-3"/>
    </source>
</evidence>
<keyword evidence="4 10" id="KW-0547">Nucleotide-binding</keyword>
<protein>
    <recommendedName>
        <fullName evidence="3">asparagine synthase (glutamine-hydrolyzing)</fullName>
        <ecNumber evidence="3">6.3.5.4</ecNumber>
    </recommendedName>
</protein>
<dbReference type="InterPro" id="IPR051786">
    <property type="entry name" value="ASN_synthetase/amidase"/>
</dbReference>
<dbReference type="GO" id="GO:0006529">
    <property type="term" value="P:asparagine biosynthetic process"/>
    <property type="evidence" value="ECO:0007669"/>
    <property type="project" value="UniProtKB-KW"/>
</dbReference>
<keyword evidence="9" id="KW-0028">Amino-acid biosynthesis</keyword>
<dbReference type="Pfam" id="PF13537">
    <property type="entry name" value="GATase_7"/>
    <property type="match status" value="1"/>
</dbReference>
<feature type="binding site" evidence="10">
    <location>
        <begin position="362"/>
        <end position="363"/>
    </location>
    <ligand>
        <name>ATP</name>
        <dbReference type="ChEBI" id="CHEBI:30616"/>
    </ligand>
</feature>
<dbReference type="PIRSF" id="PIRSF001589">
    <property type="entry name" value="Asn_synthetase_glu-h"/>
    <property type="match status" value="1"/>
</dbReference>
<organism evidence="13 14">
    <name type="scientific">Sporolactobacillus putidus</name>
    <dbReference type="NCBI Taxonomy" id="492735"/>
    <lineage>
        <taxon>Bacteria</taxon>
        <taxon>Bacillati</taxon>
        <taxon>Bacillota</taxon>
        <taxon>Bacilli</taxon>
        <taxon>Bacillales</taxon>
        <taxon>Sporolactobacillaceae</taxon>
        <taxon>Sporolactobacillus</taxon>
    </lineage>
</organism>
<evidence type="ECO:0000256" key="9">
    <source>
        <dbReference type="PIRSR" id="PIRSR001589-1"/>
    </source>
</evidence>
<dbReference type="AlphaFoldDB" id="A0A917W203"/>
<comment type="similarity">
    <text evidence="2">Belongs to the asparagine synthetase family.</text>
</comment>
<reference evidence="13" key="1">
    <citation type="journal article" date="2014" name="Int. J. Syst. Evol. Microbiol.">
        <title>Complete genome sequence of Corynebacterium casei LMG S-19264T (=DSM 44701T), isolated from a smear-ripened cheese.</title>
        <authorList>
            <consortium name="US DOE Joint Genome Institute (JGI-PGF)"/>
            <person name="Walter F."/>
            <person name="Albersmeier A."/>
            <person name="Kalinowski J."/>
            <person name="Ruckert C."/>
        </authorList>
    </citation>
    <scope>NUCLEOTIDE SEQUENCE</scope>
    <source>
        <strain evidence="13">JCM 15325</strain>
    </source>
</reference>
<feature type="active site" description="For GATase activity" evidence="9">
    <location>
        <position position="2"/>
    </location>
</feature>
<gene>
    <name evidence="13" type="primary">asnB</name>
    <name evidence="13" type="ORF">GCM10007968_16420</name>
</gene>
<dbReference type="InterPro" id="IPR017932">
    <property type="entry name" value="GATase_2_dom"/>
</dbReference>
<feature type="domain" description="Glutamine amidotransferase type-2" evidence="12">
    <location>
        <begin position="2"/>
        <end position="215"/>
    </location>
</feature>
<sequence length="628" mass="72379">MCGFCGYIANDNVLETGRHEQNAMTERAEIIEHRGPDDAGYYTDDQMQLAFRRLSIIDLAGGHQPLPYDNDRYYIIYNGEVYNYVELRNELIQKGYTFKTTSDTEVIVALYADRGTDSVKYLRGMFAFLIWDRQEKTLFGARDMFGIKPFYYMEKKDGVFFASEKKSLLVDEEPHPVSEKALQYYMTFQFVPEPYTLSSQIRRLEPGHYLLKKNGESLQIKPYWKPTFSPVKQTLDEAQKKIQDVLVDSVKMHMRSDVPVGAFLSSGIDSTCIVALAKRFNQNIKTFTVGFKSKGYNEIDVARDSAEKLGVENHAIEVTPEMFMEELPRIVWHMDDPVADPAAIPLYFVAKEARKHVKVVLSGEGSDELFGGYTIYREPLALDWFDSVPDSAKKMLHAFAGRLPYGMKGRSYLLRGTTPLLDRYVGNAFMFSENEKKYVLKTFSEDSPFTDITGPIYEEAAGYNKVDQMQLIDIETWLRGDILVKADRMTMAHSLELRVPFLDKEVFEVARSLPVSLKTGNGTTKYAFREAMRGIVPDSILFRKKLGFPVPTRVWLKNELYDWTRKIIHDSGTDQFINKSYALKLLDDHCSGKRDNSRKIWTILMFMLWHQIYIEKTITINKQPVYQA</sequence>
<evidence type="ECO:0000259" key="12">
    <source>
        <dbReference type="PROSITE" id="PS51278"/>
    </source>
</evidence>
<dbReference type="CDD" id="cd01991">
    <property type="entry name" value="Asn_synthase_B_C"/>
    <property type="match status" value="1"/>
</dbReference>
<dbReference type="NCBIfam" id="TIGR01536">
    <property type="entry name" value="asn_synth_AEB"/>
    <property type="match status" value="1"/>
</dbReference>
<name>A0A917W203_9BACL</name>
<dbReference type="InterPro" id="IPR029055">
    <property type="entry name" value="Ntn_hydrolases_N"/>
</dbReference>
<comment type="pathway">
    <text evidence="1">Amino-acid biosynthesis; L-asparagine biosynthesis; L-asparagine from L-aspartate (L-Gln route): step 1/1.</text>
</comment>
<dbReference type="InterPro" id="IPR033738">
    <property type="entry name" value="AsnB_N"/>
</dbReference>
<dbReference type="Proteomes" id="UP000654670">
    <property type="component" value="Unassembled WGS sequence"/>
</dbReference>
<dbReference type="CDD" id="cd00712">
    <property type="entry name" value="AsnB"/>
    <property type="match status" value="1"/>
</dbReference>
<dbReference type="PANTHER" id="PTHR43284:SF1">
    <property type="entry name" value="ASPARAGINE SYNTHETASE"/>
    <property type="match status" value="1"/>
</dbReference>
<reference evidence="13" key="2">
    <citation type="submission" date="2020-09" db="EMBL/GenBank/DDBJ databases">
        <authorList>
            <person name="Sun Q."/>
            <person name="Ohkuma M."/>
        </authorList>
    </citation>
    <scope>NUCLEOTIDE SEQUENCE</scope>
    <source>
        <strain evidence="13">JCM 15325</strain>
    </source>
</reference>
<proteinExistence type="inferred from homology"/>
<keyword evidence="14" id="KW-1185">Reference proteome</keyword>
<comment type="catalytic activity">
    <reaction evidence="8">
        <text>L-aspartate + L-glutamine + ATP + H2O = L-asparagine + L-glutamate + AMP + diphosphate + H(+)</text>
        <dbReference type="Rhea" id="RHEA:12228"/>
        <dbReference type="ChEBI" id="CHEBI:15377"/>
        <dbReference type="ChEBI" id="CHEBI:15378"/>
        <dbReference type="ChEBI" id="CHEBI:29985"/>
        <dbReference type="ChEBI" id="CHEBI:29991"/>
        <dbReference type="ChEBI" id="CHEBI:30616"/>
        <dbReference type="ChEBI" id="CHEBI:33019"/>
        <dbReference type="ChEBI" id="CHEBI:58048"/>
        <dbReference type="ChEBI" id="CHEBI:58359"/>
        <dbReference type="ChEBI" id="CHEBI:456215"/>
        <dbReference type="EC" id="6.3.5.4"/>
    </reaction>
</comment>
<evidence type="ECO:0000256" key="2">
    <source>
        <dbReference type="ARBA" id="ARBA00005752"/>
    </source>
</evidence>
<evidence type="ECO:0000256" key="4">
    <source>
        <dbReference type="ARBA" id="ARBA00022741"/>
    </source>
</evidence>
<evidence type="ECO:0000313" key="14">
    <source>
        <dbReference type="Proteomes" id="UP000654670"/>
    </source>
</evidence>
<keyword evidence="6 9" id="KW-0061">Asparagine biosynthesis</keyword>
<dbReference type="RefSeq" id="WP_188802627.1">
    <property type="nucleotide sequence ID" value="NZ_BMOK01000006.1"/>
</dbReference>
<dbReference type="InterPro" id="IPR014729">
    <property type="entry name" value="Rossmann-like_a/b/a_fold"/>
</dbReference>
<comment type="caution">
    <text evidence="13">The sequence shown here is derived from an EMBL/GenBank/DDBJ whole genome shotgun (WGS) entry which is preliminary data.</text>
</comment>
<evidence type="ECO:0000313" key="13">
    <source>
        <dbReference type="EMBL" id="GGL53112.1"/>
    </source>
</evidence>
<evidence type="ECO:0000256" key="1">
    <source>
        <dbReference type="ARBA" id="ARBA00005187"/>
    </source>
</evidence>
<dbReference type="InterPro" id="IPR001962">
    <property type="entry name" value="Asn_synthase"/>
</dbReference>
<dbReference type="EC" id="6.3.5.4" evidence="3"/>
<dbReference type="PANTHER" id="PTHR43284">
    <property type="entry name" value="ASPARAGINE SYNTHETASE (GLUTAMINE-HYDROLYZING)"/>
    <property type="match status" value="1"/>
</dbReference>
<dbReference type="EMBL" id="BMOK01000006">
    <property type="protein sequence ID" value="GGL53112.1"/>
    <property type="molecule type" value="Genomic_DNA"/>
</dbReference>
<dbReference type="GO" id="GO:0004066">
    <property type="term" value="F:asparagine synthase (glutamine-hydrolyzing) activity"/>
    <property type="evidence" value="ECO:0007669"/>
    <property type="project" value="UniProtKB-EC"/>
</dbReference>
<evidence type="ECO:0000256" key="5">
    <source>
        <dbReference type="ARBA" id="ARBA00022840"/>
    </source>
</evidence>
<feature type="binding site" evidence="10">
    <location>
        <position position="289"/>
    </location>
    <ligand>
        <name>ATP</name>
        <dbReference type="ChEBI" id="CHEBI:30616"/>
    </ligand>
</feature>
<dbReference type="PROSITE" id="PS51278">
    <property type="entry name" value="GATASE_TYPE_2"/>
    <property type="match status" value="1"/>
</dbReference>
<dbReference type="GO" id="GO:0005829">
    <property type="term" value="C:cytosol"/>
    <property type="evidence" value="ECO:0007669"/>
    <property type="project" value="TreeGrafter"/>
</dbReference>
<dbReference type="Pfam" id="PF00733">
    <property type="entry name" value="Asn_synthase"/>
    <property type="match status" value="1"/>
</dbReference>
<dbReference type="GO" id="GO:0005524">
    <property type="term" value="F:ATP binding"/>
    <property type="evidence" value="ECO:0007669"/>
    <property type="project" value="UniProtKB-KW"/>
</dbReference>
<dbReference type="Gene3D" id="3.60.20.10">
    <property type="entry name" value="Glutamine Phosphoribosylpyrophosphate, subunit 1, domain 1"/>
    <property type="match status" value="1"/>
</dbReference>
<evidence type="ECO:0000256" key="7">
    <source>
        <dbReference type="ARBA" id="ARBA00022962"/>
    </source>
</evidence>
<feature type="binding site" evidence="10">
    <location>
        <position position="103"/>
    </location>
    <ligand>
        <name>L-glutamine</name>
        <dbReference type="ChEBI" id="CHEBI:58359"/>
    </ligand>
</feature>
<keyword evidence="7 9" id="KW-0315">Glutamine amidotransferase</keyword>
<dbReference type="SUPFAM" id="SSF52402">
    <property type="entry name" value="Adenine nucleotide alpha hydrolases-like"/>
    <property type="match status" value="1"/>
</dbReference>
<dbReference type="SUPFAM" id="SSF56235">
    <property type="entry name" value="N-terminal nucleophile aminohydrolases (Ntn hydrolases)"/>
    <property type="match status" value="1"/>
</dbReference>
<keyword evidence="5 10" id="KW-0067">ATP-binding</keyword>
<dbReference type="InterPro" id="IPR006426">
    <property type="entry name" value="Asn_synth_AEB"/>
</dbReference>
<dbReference type="Gene3D" id="3.40.50.620">
    <property type="entry name" value="HUPs"/>
    <property type="match status" value="1"/>
</dbReference>
<evidence type="ECO:0000256" key="3">
    <source>
        <dbReference type="ARBA" id="ARBA00012737"/>
    </source>
</evidence>